<evidence type="ECO:0000313" key="1">
    <source>
        <dbReference type="EMBL" id="MBC8609703.1"/>
    </source>
</evidence>
<dbReference type="AlphaFoldDB" id="A0A8J6TTD1"/>
<organism evidence="1 2">
    <name type="scientific">Massiliimalia timonensis</name>
    <dbReference type="NCBI Taxonomy" id="1987501"/>
    <lineage>
        <taxon>Bacteria</taxon>
        <taxon>Bacillati</taxon>
        <taxon>Bacillota</taxon>
        <taxon>Clostridia</taxon>
        <taxon>Eubacteriales</taxon>
        <taxon>Oscillospiraceae</taxon>
        <taxon>Massiliimalia</taxon>
    </lineage>
</organism>
<protein>
    <submittedName>
        <fullName evidence="1">Uncharacterized protein</fullName>
    </submittedName>
</protein>
<name>A0A8J6TTD1_9FIRM</name>
<reference evidence="1" key="1">
    <citation type="submission" date="2020-08" db="EMBL/GenBank/DDBJ databases">
        <title>Genome public.</title>
        <authorList>
            <person name="Liu C."/>
            <person name="Sun Q."/>
        </authorList>
    </citation>
    <scope>NUCLEOTIDE SEQUENCE</scope>
    <source>
        <strain evidence="1">NSJ-15</strain>
    </source>
</reference>
<dbReference type="EMBL" id="JACRTL010000001">
    <property type="protein sequence ID" value="MBC8609703.1"/>
    <property type="molecule type" value="Genomic_DNA"/>
</dbReference>
<dbReference type="Proteomes" id="UP000632659">
    <property type="component" value="Unassembled WGS sequence"/>
</dbReference>
<dbReference type="RefSeq" id="WP_178085686.1">
    <property type="nucleotide sequence ID" value="NZ_JACRTL010000001.1"/>
</dbReference>
<sequence>MFTRWKTARHHGFLFAGAWPQSAGQHDEAQPLSEWICPYDGVVSVFGPEDS</sequence>
<comment type="caution">
    <text evidence="1">The sequence shown here is derived from an EMBL/GenBank/DDBJ whole genome shotgun (WGS) entry which is preliminary data.</text>
</comment>
<keyword evidence="2" id="KW-1185">Reference proteome</keyword>
<proteinExistence type="predicted"/>
<gene>
    <name evidence="1" type="ORF">H8702_01030</name>
</gene>
<evidence type="ECO:0000313" key="2">
    <source>
        <dbReference type="Proteomes" id="UP000632659"/>
    </source>
</evidence>
<accession>A0A8J6TTD1</accession>